<evidence type="ECO:0000313" key="3">
    <source>
        <dbReference type="EMBL" id="SIQ53636.1"/>
    </source>
</evidence>
<protein>
    <submittedName>
        <fullName evidence="3">Ser/Thr protein kinase RdoA involved in Cpx stress response, MazF antagonist</fullName>
    </submittedName>
</protein>
<comment type="similarity">
    <text evidence="1">Belongs to the pseudomonas-type ThrB family.</text>
</comment>
<sequence>MDEDLVIKASKLYGINKEDCNFIGGFQNSVYSYAKDNKNYVLRFTHDSHRSDTLIRAELDWVNYLADNGLSVSKSIQSIRQVDCEMVETDKDRYYVVAFEMAKGQKININNESEWNEEFFRHWGSMVGRIHSLTKKYKSKQVNTRRPHQYDKDQEFIHMISKKLDDTHTFALQKFIYLSEVLNPDKKIEHDLYGLIHNDIHCGNFHVLGGELQLFDCDECAYNWFGNDIAIPLFYSVWEATPNNIERTEFAKKFLYHFLNGYAKEISITEDTLKHIPSLLKMREVVLYLFFTTRWNLKQLTYKQQKVLKDLECNIINDIPFLERIF</sequence>
<accession>A0ABY1JPF1</accession>
<evidence type="ECO:0000256" key="1">
    <source>
        <dbReference type="ARBA" id="ARBA00038240"/>
    </source>
</evidence>
<evidence type="ECO:0000259" key="2">
    <source>
        <dbReference type="Pfam" id="PF01636"/>
    </source>
</evidence>
<dbReference type="GO" id="GO:0016301">
    <property type="term" value="F:kinase activity"/>
    <property type="evidence" value="ECO:0007669"/>
    <property type="project" value="UniProtKB-KW"/>
</dbReference>
<evidence type="ECO:0000313" key="4">
    <source>
        <dbReference type="Proteomes" id="UP000186666"/>
    </source>
</evidence>
<dbReference type="InterPro" id="IPR050249">
    <property type="entry name" value="Pseudomonas-type_ThrB"/>
</dbReference>
<organism evidence="3 4">
    <name type="scientific">Paenibacillus macquariensis</name>
    <dbReference type="NCBI Taxonomy" id="948756"/>
    <lineage>
        <taxon>Bacteria</taxon>
        <taxon>Bacillati</taxon>
        <taxon>Bacillota</taxon>
        <taxon>Bacilli</taxon>
        <taxon>Bacillales</taxon>
        <taxon>Paenibacillaceae</taxon>
        <taxon>Paenibacillus</taxon>
    </lineage>
</organism>
<dbReference type="Pfam" id="PF01636">
    <property type="entry name" value="APH"/>
    <property type="match status" value="1"/>
</dbReference>
<dbReference type="Gene3D" id="3.90.1200.10">
    <property type="match status" value="1"/>
</dbReference>
<dbReference type="SUPFAM" id="SSF56112">
    <property type="entry name" value="Protein kinase-like (PK-like)"/>
    <property type="match status" value="1"/>
</dbReference>
<keyword evidence="4" id="KW-1185">Reference proteome</keyword>
<gene>
    <name evidence="3" type="ORF">SAMN05421578_102464</name>
</gene>
<comment type="caution">
    <text evidence="3">The sequence shown here is derived from an EMBL/GenBank/DDBJ whole genome shotgun (WGS) entry which is preliminary data.</text>
</comment>
<keyword evidence="3" id="KW-0808">Transferase</keyword>
<proteinExistence type="inferred from homology"/>
<name>A0ABY1JPF1_9BACL</name>
<keyword evidence="3" id="KW-0418">Kinase</keyword>
<dbReference type="PANTHER" id="PTHR21064">
    <property type="entry name" value="AMINOGLYCOSIDE PHOSPHOTRANSFERASE DOMAIN-CONTAINING PROTEIN-RELATED"/>
    <property type="match status" value="1"/>
</dbReference>
<dbReference type="PANTHER" id="PTHR21064:SF6">
    <property type="entry name" value="AMINOGLYCOSIDE PHOSPHOTRANSFERASE DOMAIN-CONTAINING PROTEIN"/>
    <property type="match status" value="1"/>
</dbReference>
<dbReference type="InterPro" id="IPR011009">
    <property type="entry name" value="Kinase-like_dom_sf"/>
</dbReference>
<reference evidence="3 4" key="1">
    <citation type="submission" date="2017-01" db="EMBL/GenBank/DDBJ databases">
        <authorList>
            <person name="Varghese N."/>
            <person name="Submissions S."/>
        </authorList>
    </citation>
    <scope>NUCLEOTIDE SEQUENCE [LARGE SCALE GENOMIC DNA]</scope>
    <source>
        <strain evidence="3 4">ATCC 23464</strain>
    </source>
</reference>
<feature type="domain" description="Aminoglycoside phosphotransferase" evidence="2">
    <location>
        <begin position="24"/>
        <end position="240"/>
    </location>
</feature>
<dbReference type="EMBL" id="FTNK01000002">
    <property type="protein sequence ID" value="SIQ53636.1"/>
    <property type="molecule type" value="Genomic_DNA"/>
</dbReference>
<dbReference type="RefSeq" id="WP_068581529.1">
    <property type="nucleotide sequence ID" value="NZ_FTNK01000002.1"/>
</dbReference>
<dbReference type="InterPro" id="IPR002575">
    <property type="entry name" value="Aminoglycoside_PTrfase"/>
</dbReference>
<dbReference type="Proteomes" id="UP000186666">
    <property type="component" value="Unassembled WGS sequence"/>
</dbReference>